<dbReference type="AlphaFoldDB" id="A0AAD7DAB4"/>
<organism evidence="2 3">
    <name type="scientific">Mycena rosella</name>
    <name type="common">Pink bonnet</name>
    <name type="synonym">Agaricus rosellus</name>
    <dbReference type="NCBI Taxonomy" id="1033263"/>
    <lineage>
        <taxon>Eukaryota</taxon>
        <taxon>Fungi</taxon>
        <taxon>Dikarya</taxon>
        <taxon>Basidiomycota</taxon>
        <taxon>Agaricomycotina</taxon>
        <taxon>Agaricomycetes</taxon>
        <taxon>Agaricomycetidae</taxon>
        <taxon>Agaricales</taxon>
        <taxon>Marasmiineae</taxon>
        <taxon>Mycenaceae</taxon>
        <taxon>Mycena</taxon>
    </lineage>
</organism>
<name>A0AAD7DAB4_MYCRO</name>
<gene>
    <name evidence="2" type="ORF">B0H17DRAFT_715346</name>
</gene>
<feature type="compositionally biased region" description="Basic and acidic residues" evidence="1">
    <location>
        <begin position="20"/>
        <end position="30"/>
    </location>
</feature>
<evidence type="ECO:0000313" key="2">
    <source>
        <dbReference type="EMBL" id="KAJ7686572.1"/>
    </source>
</evidence>
<feature type="compositionally biased region" description="Pro residues" evidence="1">
    <location>
        <begin position="107"/>
        <end position="130"/>
    </location>
</feature>
<proteinExistence type="predicted"/>
<sequence length="178" mass="19846">MRALPDPSTSRPGDEIAAQIRRDERARFVHEASPWPYRPTPPRESHREATAPPLNRHSRAERPSLPIPRSGPSTSPRRDWGENLVSTSPEDAEPPSQWPYPTSQQYPPAPNTHPWSPPAAPRQTPVPAPPVVRSNNSRPQPREDAAVSSSSDSEDEEMEPAPRRRGPQNDWNSGAERS</sequence>
<dbReference type="Proteomes" id="UP001221757">
    <property type="component" value="Unassembled WGS sequence"/>
</dbReference>
<evidence type="ECO:0000256" key="1">
    <source>
        <dbReference type="SAM" id="MobiDB-lite"/>
    </source>
</evidence>
<feature type="region of interest" description="Disordered" evidence="1">
    <location>
        <begin position="1"/>
        <end position="178"/>
    </location>
</feature>
<comment type="caution">
    <text evidence="2">The sequence shown here is derived from an EMBL/GenBank/DDBJ whole genome shotgun (WGS) entry which is preliminary data.</text>
</comment>
<evidence type="ECO:0000313" key="3">
    <source>
        <dbReference type="Proteomes" id="UP001221757"/>
    </source>
</evidence>
<dbReference type="EMBL" id="JARKIE010000095">
    <property type="protein sequence ID" value="KAJ7686572.1"/>
    <property type="molecule type" value="Genomic_DNA"/>
</dbReference>
<keyword evidence="3" id="KW-1185">Reference proteome</keyword>
<protein>
    <submittedName>
        <fullName evidence="2">Uncharacterized protein</fullName>
    </submittedName>
</protein>
<reference evidence="2" key="1">
    <citation type="submission" date="2023-03" db="EMBL/GenBank/DDBJ databases">
        <title>Massive genome expansion in bonnet fungi (Mycena s.s.) driven by repeated elements and novel gene families across ecological guilds.</title>
        <authorList>
            <consortium name="Lawrence Berkeley National Laboratory"/>
            <person name="Harder C.B."/>
            <person name="Miyauchi S."/>
            <person name="Viragh M."/>
            <person name="Kuo A."/>
            <person name="Thoen E."/>
            <person name="Andreopoulos B."/>
            <person name="Lu D."/>
            <person name="Skrede I."/>
            <person name="Drula E."/>
            <person name="Henrissat B."/>
            <person name="Morin E."/>
            <person name="Kohler A."/>
            <person name="Barry K."/>
            <person name="LaButti K."/>
            <person name="Morin E."/>
            <person name="Salamov A."/>
            <person name="Lipzen A."/>
            <person name="Mereny Z."/>
            <person name="Hegedus B."/>
            <person name="Baldrian P."/>
            <person name="Stursova M."/>
            <person name="Weitz H."/>
            <person name="Taylor A."/>
            <person name="Grigoriev I.V."/>
            <person name="Nagy L.G."/>
            <person name="Martin F."/>
            <person name="Kauserud H."/>
        </authorList>
    </citation>
    <scope>NUCLEOTIDE SEQUENCE</scope>
    <source>
        <strain evidence="2">CBHHK067</strain>
    </source>
</reference>
<accession>A0AAD7DAB4</accession>